<dbReference type="InterPro" id="IPR002925">
    <property type="entry name" value="Dienelactn_hydro"/>
</dbReference>
<evidence type="ECO:0000313" key="3">
    <source>
        <dbReference type="EMBL" id="MBZ0157992.1"/>
    </source>
</evidence>
<dbReference type="SUPFAM" id="SSF53474">
    <property type="entry name" value="alpha/beta-Hydrolases"/>
    <property type="match status" value="1"/>
</dbReference>
<reference evidence="3" key="2">
    <citation type="submission" date="2021-08" db="EMBL/GenBank/DDBJ databases">
        <authorList>
            <person name="Dalcin Martins P."/>
        </authorList>
    </citation>
    <scope>NUCLEOTIDE SEQUENCE</scope>
    <source>
        <strain evidence="3">MAG_39</strain>
    </source>
</reference>
<dbReference type="AlphaFoldDB" id="A0A953SEL3"/>
<feature type="domain" description="Dienelactone hydrolase" evidence="2">
    <location>
        <begin position="86"/>
        <end position="189"/>
    </location>
</feature>
<dbReference type="InterPro" id="IPR050955">
    <property type="entry name" value="Plant_Biomass_Hydrol_Est"/>
</dbReference>
<gene>
    <name evidence="3" type="ORF">K8I29_17485</name>
</gene>
<comment type="caution">
    <text evidence="3">The sequence shown here is derived from an EMBL/GenBank/DDBJ whole genome shotgun (WGS) entry which is preliminary data.</text>
</comment>
<evidence type="ECO:0000313" key="4">
    <source>
        <dbReference type="Proteomes" id="UP000705867"/>
    </source>
</evidence>
<proteinExistence type="predicted"/>
<organism evidence="3 4">
    <name type="scientific">Candidatus Nitrobium versatile</name>
    <dbReference type="NCBI Taxonomy" id="2884831"/>
    <lineage>
        <taxon>Bacteria</taxon>
        <taxon>Pseudomonadati</taxon>
        <taxon>Nitrospirota</taxon>
        <taxon>Nitrospiria</taxon>
        <taxon>Nitrospirales</taxon>
        <taxon>Nitrospiraceae</taxon>
        <taxon>Candidatus Nitrobium</taxon>
    </lineage>
</organism>
<sequence>MKPFQKSFTQTVGYQYLLFLPEGYLDSRENWPAILFLHGAGERGNDINKVKTHGIPKVAVKRDRFPFIAVSPQCPMGEFWVSDMLIELLNEVEEAHRVDRDRVYLTGISMGGYAAWQLAIENPERFAALVPICGGGNPDEVCRIRHLPTWVFHGAKDPIVPLSESEEMVNALKRCGGNVRFAVYPHAGHDSWTETYDNPELYEWLLQHRIQPVSPEGRGP</sequence>
<dbReference type="GO" id="GO:0016787">
    <property type="term" value="F:hydrolase activity"/>
    <property type="evidence" value="ECO:0007669"/>
    <property type="project" value="InterPro"/>
</dbReference>
<dbReference type="PANTHER" id="PTHR43037">
    <property type="entry name" value="UNNAMED PRODUCT-RELATED"/>
    <property type="match status" value="1"/>
</dbReference>
<dbReference type="Gene3D" id="3.40.50.1820">
    <property type="entry name" value="alpha/beta hydrolase"/>
    <property type="match status" value="1"/>
</dbReference>
<dbReference type="InterPro" id="IPR029058">
    <property type="entry name" value="AB_hydrolase_fold"/>
</dbReference>
<dbReference type="EMBL" id="JAIOIV010000132">
    <property type="protein sequence ID" value="MBZ0157992.1"/>
    <property type="molecule type" value="Genomic_DNA"/>
</dbReference>
<name>A0A953SEL3_9BACT</name>
<dbReference type="PANTHER" id="PTHR43037:SF1">
    <property type="entry name" value="BLL1128 PROTEIN"/>
    <property type="match status" value="1"/>
</dbReference>
<accession>A0A953SEL3</accession>
<protein>
    <submittedName>
        <fullName evidence="3">Prolyl oligopeptidase family serine peptidase</fullName>
    </submittedName>
</protein>
<reference evidence="3" key="1">
    <citation type="journal article" date="2021" name="bioRxiv">
        <title>Unraveling nitrogen, sulfur and carbon metabolic pathways and microbial community transcriptional responses to substrate deprivation and toxicity stresses in a bioreactor mimicking anoxic brackish coastal sediment conditions.</title>
        <authorList>
            <person name="Martins P.D."/>
            <person name="Echeveste M.J."/>
            <person name="Arshad A."/>
            <person name="Kurth J."/>
            <person name="Ouboter H."/>
            <person name="Jetten M.S.M."/>
            <person name="Welte C.U."/>
        </authorList>
    </citation>
    <scope>NUCLEOTIDE SEQUENCE</scope>
    <source>
        <strain evidence="3">MAG_39</strain>
    </source>
</reference>
<dbReference type="Pfam" id="PF01738">
    <property type="entry name" value="DLH"/>
    <property type="match status" value="1"/>
</dbReference>
<keyword evidence="1" id="KW-0732">Signal</keyword>
<evidence type="ECO:0000259" key="2">
    <source>
        <dbReference type="Pfam" id="PF01738"/>
    </source>
</evidence>
<evidence type="ECO:0000256" key="1">
    <source>
        <dbReference type="ARBA" id="ARBA00022729"/>
    </source>
</evidence>
<dbReference type="Proteomes" id="UP000705867">
    <property type="component" value="Unassembled WGS sequence"/>
</dbReference>